<protein>
    <submittedName>
        <fullName evidence="1">Uncharacterized protein</fullName>
    </submittedName>
</protein>
<gene>
    <name evidence="1" type="ORF">NDU88_004118</name>
</gene>
<dbReference type="PANTHER" id="PTHR31296:SF1">
    <property type="entry name" value="MITOCHONDRIAL PROTEIN C2ORF69"/>
    <property type="match status" value="1"/>
</dbReference>
<dbReference type="AlphaFoldDB" id="A0AAV7UE70"/>
<dbReference type="Pfam" id="PF10561">
    <property type="entry name" value="C2orf69"/>
    <property type="match status" value="1"/>
</dbReference>
<sequence length="342" mass="38478">MVHFCPTVSPVRAVLCCCVWVLLCRAMSTLSAIRLAAVPGFIPHRTNELLLLRGTTPHHVVYFPGDVQSYEDIMACHPENVRWKRWSFENAASLLSRRFPNSHIWVVRSSRMHLHKFTCYDNFVKSNLFGAPEHSSDFGAFKHLYALLVNAFMLAEGIVSSPKAKYFANKDKRSPAPSSVHSEFTTNGCLHEKENNLNYPIVALGSPSVNGSVSFTLIGFSKGCVVLNQLLYELKDAKTDPNLEGFISNIKSMYWLDGGHPGGGNTWVTSPDVLEGFAQTGILVHTHVTPYQVHDTMRSWIGKEYRLFVQILREYGVPANTQLHFADEVPSLDNHFRVHEVF</sequence>
<organism evidence="1 2">
    <name type="scientific">Pleurodeles waltl</name>
    <name type="common">Iberian ribbed newt</name>
    <dbReference type="NCBI Taxonomy" id="8319"/>
    <lineage>
        <taxon>Eukaryota</taxon>
        <taxon>Metazoa</taxon>
        <taxon>Chordata</taxon>
        <taxon>Craniata</taxon>
        <taxon>Vertebrata</taxon>
        <taxon>Euteleostomi</taxon>
        <taxon>Amphibia</taxon>
        <taxon>Batrachia</taxon>
        <taxon>Caudata</taxon>
        <taxon>Salamandroidea</taxon>
        <taxon>Salamandridae</taxon>
        <taxon>Pleurodelinae</taxon>
        <taxon>Pleurodeles</taxon>
    </lineage>
</organism>
<dbReference type="GO" id="GO:0005739">
    <property type="term" value="C:mitochondrion"/>
    <property type="evidence" value="ECO:0007669"/>
    <property type="project" value="TreeGrafter"/>
</dbReference>
<dbReference type="PANTHER" id="PTHR31296">
    <property type="entry name" value="UPF0565 PROTEIN C2ORF69"/>
    <property type="match status" value="1"/>
</dbReference>
<dbReference type="EMBL" id="JANPWB010000005">
    <property type="protein sequence ID" value="KAJ1187342.1"/>
    <property type="molecule type" value="Genomic_DNA"/>
</dbReference>
<dbReference type="Proteomes" id="UP001066276">
    <property type="component" value="Chromosome 3_1"/>
</dbReference>
<comment type="caution">
    <text evidence="1">The sequence shown here is derived from an EMBL/GenBank/DDBJ whole genome shotgun (WGS) entry which is preliminary data.</text>
</comment>
<proteinExistence type="predicted"/>
<name>A0AAV7UE70_PLEWA</name>
<dbReference type="InterPro" id="IPR018881">
    <property type="entry name" value="C2orf69_mit"/>
</dbReference>
<keyword evidence="2" id="KW-1185">Reference proteome</keyword>
<evidence type="ECO:0000313" key="2">
    <source>
        <dbReference type="Proteomes" id="UP001066276"/>
    </source>
</evidence>
<accession>A0AAV7UE70</accession>
<evidence type="ECO:0000313" key="1">
    <source>
        <dbReference type="EMBL" id="KAJ1187342.1"/>
    </source>
</evidence>
<reference evidence="1" key="1">
    <citation type="journal article" date="2022" name="bioRxiv">
        <title>Sequencing and chromosome-scale assembly of the giantPleurodeles waltlgenome.</title>
        <authorList>
            <person name="Brown T."/>
            <person name="Elewa A."/>
            <person name="Iarovenko S."/>
            <person name="Subramanian E."/>
            <person name="Araus A.J."/>
            <person name="Petzold A."/>
            <person name="Susuki M."/>
            <person name="Suzuki K.-i.T."/>
            <person name="Hayashi T."/>
            <person name="Toyoda A."/>
            <person name="Oliveira C."/>
            <person name="Osipova E."/>
            <person name="Leigh N.D."/>
            <person name="Simon A."/>
            <person name="Yun M.H."/>
        </authorList>
    </citation>
    <scope>NUCLEOTIDE SEQUENCE</scope>
    <source>
        <strain evidence="1">20211129_DDA</strain>
        <tissue evidence="1">Liver</tissue>
    </source>
</reference>